<evidence type="ECO:0000313" key="2">
    <source>
        <dbReference type="Proteomes" id="UP000299102"/>
    </source>
</evidence>
<dbReference type="Proteomes" id="UP000299102">
    <property type="component" value="Unassembled WGS sequence"/>
</dbReference>
<evidence type="ECO:0000313" key="1">
    <source>
        <dbReference type="EMBL" id="GBP95809.1"/>
    </source>
</evidence>
<sequence length="115" mass="12816">MSTDDDLLLRLASFFDPRDEPNKLYEIVPPYAARESSRSAGSRGHALYSQLAADLRLIFRPNANRVRVFITTPRNTDNTYVHRMAELNCGAKVNVRALYGKLALRSGGAGYGKLN</sequence>
<dbReference type="AlphaFoldDB" id="A0A4C2A9F1"/>
<proteinExistence type="predicted"/>
<reference evidence="1 2" key="1">
    <citation type="journal article" date="2019" name="Commun. Biol.">
        <title>The bagworm genome reveals a unique fibroin gene that provides high tensile strength.</title>
        <authorList>
            <person name="Kono N."/>
            <person name="Nakamura H."/>
            <person name="Ohtoshi R."/>
            <person name="Tomita M."/>
            <person name="Numata K."/>
            <person name="Arakawa K."/>
        </authorList>
    </citation>
    <scope>NUCLEOTIDE SEQUENCE [LARGE SCALE GENOMIC DNA]</scope>
</reference>
<organism evidence="1 2">
    <name type="scientific">Eumeta variegata</name>
    <name type="common">Bagworm moth</name>
    <name type="synonym">Eumeta japonica</name>
    <dbReference type="NCBI Taxonomy" id="151549"/>
    <lineage>
        <taxon>Eukaryota</taxon>
        <taxon>Metazoa</taxon>
        <taxon>Ecdysozoa</taxon>
        <taxon>Arthropoda</taxon>
        <taxon>Hexapoda</taxon>
        <taxon>Insecta</taxon>
        <taxon>Pterygota</taxon>
        <taxon>Neoptera</taxon>
        <taxon>Endopterygota</taxon>
        <taxon>Lepidoptera</taxon>
        <taxon>Glossata</taxon>
        <taxon>Ditrysia</taxon>
        <taxon>Tineoidea</taxon>
        <taxon>Psychidae</taxon>
        <taxon>Oiketicinae</taxon>
        <taxon>Eumeta</taxon>
    </lineage>
</organism>
<comment type="caution">
    <text evidence="1">The sequence shown here is derived from an EMBL/GenBank/DDBJ whole genome shotgun (WGS) entry which is preliminary data.</text>
</comment>
<gene>
    <name evidence="1" type="ORF">EVAR_87938_1</name>
</gene>
<protein>
    <submittedName>
        <fullName evidence="1">Uncharacterized protein</fullName>
    </submittedName>
</protein>
<accession>A0A4C2A9F1</accession>
<name>A0A4C2A9F1_EUMVA</name>
<dbReference type="EMBL" id="BGZK01002684">
    <property type="protein sequence ID" value="GBP95809.1"/>
    <property type="molecule type" value="Genomic_DNA"/>
</dbReference>
<keyword evidence="2" id="KW-1185">Reference proteome</keyword>